<proteinExistence type="predicted"/>
<name>A0A1H3FAJ0_9PROT</name>
<sequence>MSAFTDWLSDPSAVRCILVEVAVRVGGVETVRYLSNRPFRSNATDAPANTVYNPIVVGSSVRLVERLSVLETSASLSFGDIELANQDGALDDWLNDIWSNRPAVVLLGDVRWARADFEVIFSGVVEDIGSRARDALNLKLRDKLQRLNGPVSEAVLGGSTQNKNQLIPLSFGECHNLSPLLANPATLEYQFHDGPSERLIEVRDNGVPVAATAALATGKFTLSVQPFGKITASVQGDKPSATWNNTARKIIERLVTGYGETVNRFSAGDLDTANLTGFDAAHPQPLGVYLSARENMLAVCGEIAATVGARVVMSRAGLMRLVRIELPPPGDLFEITASDVLVGSMRIIRKLPVQSAFKLGFAKNWTVLNALDTRIPNAHKDLYDKEWLTVTASDATTRANYRLDAEPQQMDTYFLTEQDVLAEASRLLDLFKVPRFIVTFDAVARLLPMELGQGVLLKYPRFGLTAGKAGMVVGLLPDWDRGSVSVEVLI</sequence>
<accession>A0A1H3FAJ0</accession>
<organism evidence="1 2">
    <name type="scientific">Nitrosomonas halophila</name>
    <dbReference type="NCBI Taxonomy" id="44576"/>
    <lineage>
        <taxon>Bacteria</taxon>
        <taxon>Pseudomonadati</taxon>
        <taxon>Pseudomonadota</taxon>
        <taxon>Betaproteobacteria</taxon>
        <taxon>Nitrosomonadales</taxon>
        <taxon>Nitrosomonadaceae</taxon>
        <taxon>Nitrosomonas</taxon>
    </lineage>
</organism>
<reference evidence="1 2" key="1">
    <citation type="submission" date="2016-10" db="EMBL/GenBank/DDBJ databases">
        <authorList>
            <person name="de Groot N.N."/>
        </authorList>
    </citation>
    <scope>NUCLEOTIDE SEQUENCE [LARGE SCALE GENOMIC DNA]</scope>
    <source>
        <strain evidence="1 2">Nm1</strain>
    </source>
</reference>
<dbReference type="EMBL" id="FNOY01000011">
    <property type="protein sequence ID" value="SDX87981.1"/>
    <property type="molecule type" value="Genomic_DNA"/>
</dbReference>
<protein>
    <submittedName>
        <fullName evidence="1">Uncharacterized protein</fullName>
    </submittedName>
</protein>
<dbReference type="STRING" id="44576.SAMN05421881_101133"/>
<keyword evidence="2" id="KW-1185">Reference proteome</keyword>
<dbReference type="AlphaFoldDB" id="A0A1H3FAJ0"/>
<dbReference type="RefSeq" id="WP_090412454.1">
    <property type="nucleotide sequence ID" value="NZ_FNOY01000011.1"/>
</dbReference>
<gene>
    <name evidence="1" type="ORF">SAMN05421881_101133</name>
</gene>
<evidence type="ECO:0000313" key="2">
    <source>
        <dbReference type="Proteomes" id="UP000198640"/>
    </source>
</evidence>
<dbReference type="OrthoDB" id="8697034at2"/>
<dbReference type="Proteomes" id="UP000198640">
    <property type="component" value="Unassembled WGS sequence"/>
</dbReference>
<evidence type="ECO:0000313" key="1">
    <source>
        <dbReference type="EMBL" id="SDX87981.1"/>
    </source>
</evidence>